<sequence>MQVKYLILLLLGTAGVLSVRAQDKQKLAEKSLLHTDSTHQAAPAPVKGDTLKTAAPHKDSIVFKKKHDPRKATIRSAIIPGWGQAYNREYWKIPIVYGALAIPAVTFFYNNAWYKRTKKAYNIVYQSGFAPDGTPLSTPDTSHYSEIDPRLFYKGSNPREPYDARTLQGYRNQFRQDRDFSVLWFFILWGINVVDATVFGHLKDFDVSNDLSMHVQPTYNPTLNMPGLTVVFSLKNAKKTAQPAAKQPVYY</sequence>
<name>A0A3E1NLY8_9BACT</name>
<evidence type="ECO:0000256" key="2">
    <source>
        <dbReference type="SAM" id="SignalP"/>
    </source>
</evidence>
<dbReference type="EMBL" id="QTJU01000002">
    <property type="protein sequence ID" value="RFM28911.1"/>
    <property type="molecule type" value="Genomic_DNA"/>
</dbReference>
<keyword evidence="5" id="KW-1185">Reference proteome</keyword>
<keyword evidence="1" id="KW-0472">Membrane</keyword>
<keyword evidence="1" id="KW-0812">Transmembrane</keyword>
<evidence type="ECO:0000259" key="3">
    <source>
        <dbReference type="Pfam" id="PF18935"/>
    </source>
</evidence>
<evidence type="ECO:0000313" key="5">
    <source>
        <dbReference type="Proteomes" id="UP000261284"/>
    </source>
</evidence>
<evidence type="ECO:0000256" key="1">
    <source>
        <dbReference type="SAM" id="Phobius"/>
    </source>
</evidence>
<keyword evidence="1" id="KW-1133">Transmembrane helix</keyword>
<dbReference type="AlphaFoldDB" id="A0A3E1NLY8"/>
<comment type="caution">
    <text evidence="4">The sequence shown here is derived from an EMBL/GenBank/DDBJ whole genome shotgun (WGS) entry which is preliminary data.</text>
</comment>
<feature type="signal peptide" evidence="2">
    <location>
        <begin position="1"/>
        <end position="21"/>
    </location>
</feature>
<reference evidence="4 5" key="1">
    <citation type="submission" date="2018-08" db="EMBL/GenBank/DDBJ databases">
        <title>Chitinophagaceae sp. K23C18032701, a novel bacterium isolated from forest soil.</title>
        <authorList>
            <person name="Wang C."/>
        </authorList>
    </citation>
    <scope>NUCLEOTIDE SEQUENCE [LARGE SCALE GENOMIC DNA]</scope>
    <source>
        <strain evidence="4 5">K23C18032701</strain>
    </source>
</reference>
<organism evidence="4 5">
    <name type="scientific">Deminuibacter soli</name>
    <dbReference type="NCBI Taxonomy" id="2291815"/>
    <lineage>
        <taxon>Bacteria</taxon>
        <taxon>Pseudomonadati</taxon>
        <taxon>Bacteroidota</taxon>
        <taxon>Chitinophagia</taxon>
        <taxon>Chitinophagales</taxon>
        <taxon>Chitinophagaceae</taxon>
        <taxon>Deminuibacter</taxon>
    </lineage>
</organism>
<feature type="transmembrane region" description="Helical" evidence="1">
    <location>
        <begin position="90"/>
        <end position="109"/>
    </location>
</feature>
<dbReference type="InterPro" id="IPR043738">
    <property type="entry name" value="DUF5683"/>
</dbReference>
<gene>
    <name evidence="4" type="ORF">DXN05_09085</name>
</gene>
<proteinExistence type="predicted"/>
<feature type="domain" description="DUF5683" evidence="3">
    <location>
        <begin position="66"/>
        <end position="227"/>
    </location>
</feature>
<dbReference type="Proteomes" id="UP000261284">
    <property type="component" value="Unassembled WGS sequence"/>
</dbReference>
<feature type="chain" id="PRO_5017659353" description="DUF5683 domain-containing protein" evidence="2">
    <location>
        <begin position="22"/>
        <end position="251"/>
    </location>
</feature>
<protein>
    <recommendedName>
        <fullName evidence="3">DUF5683 domain-containing protein</fullName>
    </recommendedName>
</protein>
<evidence type="ECO:0000313" key="4">
    <source>
        <dbReference type="EMBL" id="RFM28911.1"/>
    </source>
</evidence>
<accession>A0A3E1NLY8</accession>
<keyword evidence="2" id="KW-0732">Signal</keyword>
<feature type="transmembrane region" description="Helical" evidence="1">
    <location>
        <begin position="180"/>
        <end position="202"/>
    </location>
</feature>
<dbReference type="Pfam" id="PF18935">
    <property type="entry name" value="DUF5683"/>
    <property type="match status" value="1"/>
</dbReference>